<dbReference type="SMART" id="SM00330">
    <property type="entry name" value="PIPKc"/>
    <property type="match status" value="1"/>
</dbReference>
<dbReference type="SUPFAM" id="SSF56104">
    <property type="entry name" value="SAICAR synthase-like"/>
    <property type="match status" value="1"/>
</dbReference>
<evidence type="ECO:0000256" key="2">
    <source>
        <dbReference type="SAM" id="MobiDB-lite"/>
    </source>
</evidence>
<dbReference type="PROSITE" id="PS51455">
    <property type="entry name" value="PIPK"/>
    <property type="match status" value="1"/>
</dbReference>
<dbReference type="InterPro" id="IPR023610">
    <property type="entry name" value="PInositol-4/5-P-5/4-kinase"/>
</dbReference>
<protein>
    <recommendedName>
        <fullName evidence="3">PIPK domain-containing protein</fullName>
    </recommendedName>
</protein>
<name>M4BYR6_HYAAE</name>
<feature type="compositionally biased region" description="Polar residues" evidence="2">
    <location>
        <begin position="78"/>
        <end position="87"/>
    </location>
</feature>
<dbReference type="InParanoid" id="M4BYR6"/>
<evidence type="ECO:0000259" key="3">
    <source>
        <dbReference type="PROSITE" id="PS51455"/>
    </source>
</evidence>
<evidence type="ECO:0000256" key="1">
    <source>
        <dbReference type="PROSITE-ProRule" id="PRU00781"/>
    </source>
</evidence>
<dbReference type="Pfam" id="PF01504">
    <property type="entry name" value="PIP5K"/>
    <property type="match status" value="1"/>
</dbReference>
<dbReference type="STRING" id="559515.M4BYR6"/>
<reference evidence="5" key="1">
    <citation type="journal article" date="2010" name="Science">
        <title>Signatures of adaptation to obligate biotrophy in the Hyaloperonospora arabidopsidis genome.</title>
        <authorList>
            <person name="Baxter L."/>
            <person name="Tripathy S."/>
            <person name="Ishaque N."/>
            <person name="Boot N."/>
            <person name="Cabral A."/>
            <person name="Kemen E."/>
            <person name="Thines M."/>
            <person name="Ah-Fong A."/>
            <person name="Anderson R."/>
            <person name="Badejoko W."/>
            <person name="Bittner-Eddy P."/>
            <person name="Boore J.L."/>
            <person name="Chibucos M.C."/>
            <person name="Coates M."/>
            <person name="Dehal P."/>
            <person name="Delehaunty K."/>
            <person name="Dong S."/>
            <person name="Downton P."/>
            <person name="Dumas B."/>
            <person name="Fabro G."/>
            <person name="Fronick C."/>
            <person name="Fuerstenberg S.I."/>
            <person name="Fulton L."/>
            <person name="Gaulin E."/>
            <person name="Govers F."/>
            <person name="Hughes L."/>
            <person name="Humphray S."/>
            <person name="Jiang R.H."/>
            <person name="Judelson H."/>
            <person name="Kamoun S."/>
            <person name="Kyung K."/>
            <person name="Meijer H."/>
            <person name="Minx P."/>
            <person name="Morris P."/>
            <person name="Nelson J."/>
            <person name="Phuntumart V."/>
            <person name="Qutob D."/>
            <person name="Rehmany A."/>
            <person name="Rougon-Cardoso A."/>
            <person name="Ryden P."/>
            <person name="Torto-Alalibo T."/>
            <person name="Studholme D."/>
            <person name="Wang Y."/>
            <person name="Win J."/>
            <person name="Wood J."/>
            <person name="Clifton S.W."/>
            <person name="Rogers J."/>
            <person name="Van den Ackerveken G."/>
            <person name="Jones J.D."/>
            <person name="McDowell J.M."/>
            <person name="Beynon J."/>
            <person name="Tyler B.M."/>
        </authorList>
    </citation>
    <scope>NUCLEOTIDE SEQUENCE [LARGE SCALE GENOMIC DNA]</scope>
    <source>
        <strain evidence="5">Emoy2</strain>
    </source>
</reference>
<keyword evidence="1" id="KW-0067">ATP-binding</keyword>
<dbReference type="InterPro" id="IPR027484">
    <property type="entry name" value="PInositol-4-P-5-kinase_N"/>
</dbReference>
<evidence type="ECO:0000313" key="4">
    <source>
        <dbReference type="EnsemblProtists" id="HpaP811714"/>
    </source>
</evidence>
<reference evidence="4" key="2">
    <citation type="submission" date="2015-06" db="UniProtKB">
        <authorList>
            <consortium name="EnsemblProtists"/>
        </authorList>
    </citation>
    <scope>IDENTIFICATION</scope>
    <source>
        <strain evidence="4">Emoy2</strain>
    </source>
</reference>
<dbReference type="AlphaFoldDB" id="M4BYR6"/>
<dbReference type="GO" id="GO:0005886">
    <property type="term" value="C:plasma membrane"/>
    <property type="evidence" value="ECO:0007669"/>
    <property type="project" value="TreeGrafter"/>
</dbReference>
<dbReference type="OMA" id="QMGVARR"/>
<dbReference type="EnsemblProtists" id="HpaT811714">
    <property type="protein sequence ID" value="HpaP811714"/>
    <property type="gene ID" value="HpaG811714"/>
</dbReference>
<dbReference type="Proteomes" id="UP000011713">
    <property type="component" value="Unassembled WGS sequence"/>
</dbReference>
<keyword evidence="1" id="KW-0547">Nucleotide-binding</keyword>
<accession>M4BYR6</accession>
<dbReference type="HOGENOM" id="CLU_004312_6_0_1"/>
<dbReference type="GO" id="GO:0005524">
    <property type="term" value="F:ATP binding"/>
    <property type="evidence" value="ECO:0007669"/>
    <property type="project" value="UniProtKB-UniRule"/>
</dbReference>
<dbReference type="EMBL" id="JH598050">
    <property type="status" value="NOT_ANNOTATED_CDS"/>
    <property type="molecule type" value="Genomic_DNA"/>
</dbReference>
<dbReference type="GO" id="GO:0046854">
    <property type="term" value="P:phosphatidylinositol phosphate biosynthetic process"/>
    <property type="evidence" value="ECO:0007669"/>
    <property type="project" value="TreeGrafter"/>
</dbReference>
<keyword evidence="1" id="KW-0808">Transferase</keyword>
<dbReference type="Gene3D" id="3.30.800.10">
    <property type="entry name" value="Phosphatidylinositol Phosphate Kinase II Beta"/>
    <property type="match status" value="1"/>
</dbReference>
<dbReference type="InterPro" id="IPR027483">
    <property type="entry name" value="PInositol-4-P-4/5-kinase_C_sf"/>
</dbReference>
<evidence type="ECO:0000313" key="5">
    <source>
        <dbReference type="Proteomes" id="UP000011713"/>
    </source>
</evidence>
<feature type="compositionally biased region" description="Low complexity" evidence="2">
    <location>
        <begin position="89"/>
        <end position="106"/>
    </location>
</feature>
<keyword evidence="1" id="KW-0418">Kinase</keyword>
<proteinExistence type="predicted"/>
<sequence>MTITSLSELWTVPFKNLLNEVMYSERNTLNKSMETCILAAHKLVDDKLILLSELLAVQLSLPSHGDHKYKFPSLQRIRSPSPTSIESDASVTSSFKKTSSTASVPTVPSPPRNVATTLTKSKVFEAKRVSSTSKTFEPGYTQTNLSNQEKQMRGGKTKLDHLQYNYTERRFRSPAGNVINLQHEQYALTYGMMCGIRDSAGLQKPFKQRLTVNDFMRVDKKVFRANARLQHGFKFKDYSPDVFRQVRRRFGIDSADYMLTLSGDFNFVEFMSNSKSGQFFFYSHDGRFMIKTQTKDDSKSLRRLLPHYYKFVMENPNTLITRFYGMHRVQMHHLRRKMHFVIMASVFDTSLEIHARFDLKGSRIGRCASTKEYERGSTCVLKDNDLLDKGFRLRMSTAQRAIFIAQLRKDVDFLKHMKIMDYSILIGVHDSSYEVRNDLYTSTRASDSFESVTSQQEGSSRSLSASSAALELNCVQMRSYRSNSMPERDAVKLQLPLKLATITDFRALRALSLPDTMTWHDGYTDFDLEDSDSEPEWNGFTSSEDGYSHSFSVAFNECSIPGNRYSTESLPSTPVEAATRPLLYSRPLDTTPGVKIANSFFCKDEGGICGRDQDGHKNGCVYFLGIIDILQQYNTRKIAETLFKGFRHNRKHISAVEPDFYGERFIEYIEKHVGSAQELALDISNPVRSTESRCKTLYNSIHWRMSTMMFMFILNQCGILGHRDQPLLMSVQHLLM</sequence>
<organism evidence="4 5">
    <name type="scientific">Hyaloperonospora arabidopsidis (strain Emoy2)</name>
    <name type="common">Downy mildew agent</name>
    <name type="synonym">Peronospora arabidopsidis</name>
    <dbReference type="NCBI Taxonomy" id="559515"/>
    <lineage>
        <taxon>Eukaryota</taxon>
        <taxon>Sar</taxon>
        <taxon>Stramenopiles</taxon>
        <taxon>Oomycota</taxon>
        <taxon>Peronosporomycetes</taxon>
        <taxon>Peronosporales</taxon>
        <taxon>Peronosporaceae</taxon>
        <taxon>Hyaloperonospora</taxon>
    </lineage>
</organism>
<dbReference type="InterPro" id="IPR002498">
    <property type="entry name" value="PInositol-4-P-4/5-kinase_core"/>
</dbReference>
<dbReference type="VEuPathDB" id="FungiDB:HpaG811714"/>
<feature type="domain" description="PIPK" evidence="3">
    <location>
        <begin position="167"/>
        <end position="673"/>
    </location>
</feature>
<feature type="region of interest" description="Disordered" evidence="2">
    <location>
        <begin position="78"/>
        <end position="114"/>
    </location>
</feature>
<dbReference type="eggNOG" id="KOG0229">
    <property type="taxonomic scope" value="Eukaryota"/>
</dbReference>
<dbReference type="PANTHER" id="PTHR23086:SF8">
    <property type="entry name" value="PHOSPHATIDYLINOSITOL 5-PHOSPHATE 4-KINASE, ISOFORM A"/>
    <property type="match status" value="1"/>
</dbReference>
<dbReference type="CDD" id="cd00139">
    <property type="entry name" value="PIPKc"/>
    <property type="match status" value="1"/>
</dbReference>
<keyword evidence="5" id="KW-1185">Reference proteome</keyword>
<dbReference type="Gene3D" id="3.30.810.10">
    <property type="entry name" value="2-Layer Sandwich"/>
    <property type="match status" value="1"/>
</dbReference>
<dbReference type="GO" id="GO:0016308">
    <property type="term" value="F:1-phosphatidylinositol-4-phosphate 5-kinase activity"/>
    <property type="evidence" value="ECO:0007669"/>
    <property type="project" value="TreeGrafter"/>
</dbReference>
<dbReference type="PANTHER" id="PTHR23086">
    <property type="entry name" value="PHOSPHATIDYLINOSITOL-4-PHOSPHATE 5-KINASE"/>
    <property type="match status" value="1"/>
</dbReference>